<dbReference type="CDD" id="cd07377">
    <property type="entry name" value="WHTH_GntR"/>
    <property type="match status" value="1"/>
</dbReference>
<gene>
    <name evidence="5" type="ORF">ACFFHM_16695</name>
</gene>
<accession>A0ABV6KJA9</accession>
<reference evidence="5 6" key="1">
    <citation type="submission" date="2024-09" db="EMBL/GenBank/DDBJ databases">
        <authorList>
            <person name="Sun Q."/>
            <person name="Mori K."/>
        </authorList>
    </citation>
    <scope>NUCLEOTIDE SEQUENCE [LARGE SCALE GENOMIC DNA]</scope>
    <source>
        <strain evidence="5 6">NCAIM B.02610</strain>
    </source>
</reference>
<dbReference type="Pfam" id="PF07729">
    <property type="entry name" value="FCD"/>
    <property type="match status" value="1"/>
</dbReference>
<dbReference type="PROSITE" id="PS50949">
    <property type="entry name" value="HTH_GNTR"/>
    <property type="match status" value="1"/>
</dbReference>
<dbReference type="PRINTS" id="PR00035">
    <property type="entry name" value="HTHGNTR"/>
</dbReference>
<dbReference type="EMBL" id="JBHLUX010000039">
    <property type="protein sequence ID" value="MFC0472093.1"/>
    <property type="molecule type" value="Genomic_DNA"/>
</dbReference>
<dbReference type="SMART" id="SM00345">
    <property type="entry name" value="HTH_GNTR"/>
    <property type="match status" value="1"/>
</dbReference>
<dbReference type="RefSeq" id="WP_335960616.1">
    <property type="nucleotide sequence ID" value="NZ_JAXBLX010000011.1"/>
</dbReference>
<dbReference type="SUPFAM" id="SSF46785">
    <property type="entry name" value="Winged helix' DNA-binding domain"/>
    <property type="match status" value="1"/>
</dbReference>
<dbReference type="InterPro" id="IPR000524">
    <property type="entry name" value="Tscrpt_reg_HTH_GntR"/>
</dbReference>
<evidence type="ECO:0000313" key="5">
    <source>
        <dbReference type="EMBL" id="MFC0472093.1"/>
    </source>
</evidence>
<dbReference type="InterPro" id="IPR011711">
    <property type="entry name" value="GntR_C"/>
</dbReference>
<keyword evidence="3" id="KW-0804">Transcription</keyword>
<protein>
    <submittedName>
        <fullName evidence="5">FadR/GntR family transcriptional regulator</fullName>
    </submittedName>
</protein>
<sequence length="234" mass="26977">MVKINPIKRVTVTEQIMEQMASWITSSQLNPGDKLPNERMLAEEFGVNRGRIRESLRALSLIGLITIKPGEGSFVSKRESPIPAETIVWMYYNEIDNLEEVYAARKLIESEVYFEASQQMTNHEITVLEDFLNQLKSLSEKEKDIEAFQHLLDEFDLHMGLCSSNKIYSKLMQTIVHLRHDSMLKILNVPGAWKNSIESRTKLLDAIKARDTDQINQAIELNFTRAKQFYAKVD</sequence>
<dbReference type="SMART" id="SM00895">
    <property type="entry name" value="FCD"/>
    <property type="match status" value="1"/>
</dbReference>
<keyword evidence="1" id="KW-0805">Transcription regulation</keyword>
<evidence type="ECO:0000259" key="4">
    <source>
        <dbReference type="PROSITE" id="PS50949"/>
    </source>
</evidence>
<dbReference type="PANTHER" id="PTHR43537">
    <property type="entry name" value="TRANSCRIPTIONAL REGULATOR, GNTR FAMILY"/>
    <property type="match status" value="1"/>
</dbReference>
<keyword evidence="2" id="KW-0238">DNA-binding</keyword>
<dbReference type="Proteomes" id="UP001589838">
    <property type="component" value="Unassembled WGS sequence"/>
</dbReference>
<evidence type="ECO:0000256" key="1">
    <source>
        <dbReference type="ARBA" id="ARBA00023015"/>
    </source>
</evidence>
<comment type="caution">
    <text evidence="5">The sequence shown here is derived from an EMBL/GenBank/DDBJ whole genome shotgun (WGS) entry which is preliminary data.</text>
</comment>
<dbReference type="Pfam" id="PF00392">
    <property type="entry name" value="GntR"/>
    <property type="match status" value="1"/>
</dbReference>
<dbReference type="InterPro" id="IPR036390">
    <property type="entry name" value="WH_DNA-bd_sf"/>
</dbReference>
<dbReference type="SUPFAM" id="SSF48008">
    <property type="entry name" value="GntR ligand-binding domain-like"/>
    <property type="match status" value="1"/>
</dbReference>
<dbReference type="Gene3D" id="1.20.120.530">
    <property type="entry name" value="GntR ligand-binding domain-like"/>
    <property type="match status" value="1"/>
</dbReference>
<feature type="domain" description="HTH gntR-type" evidence="4">
    <location>
        <begin position="10"/>
        <end position="78"/>
    </location>
</feature>
<organism evidence="5 6">
    <name type="scientific">Halalkalibacter kiskunsagensis</name>
    <dbReference type="NCBI Taxonomy" id="1548599"/>
    <lineage>
        <taxon>Bacteria</taxon>
        <taxon>Bacillati</taxon>
        <taxon>Bacillota</taxon>
        <taxon>Bacilli</taxon>
        <taxon>Bacillales</taxon>
        <taxon>Bacillaceae</taxon>
        <taxon>Halalkalibacter</taxon>
    </lineage>
</organism>
<evidence type="ECO:0000256" key="2">
    <source>
        <dbReference type="ARBA" id="ARBA00023125"/>
    </source>
</evidence>
<dbReference type="PANTHER" id="PTHR43537:SF5">
    <property type="entry name" value="UXU OPERON TRANSCRIPTIONAL REGULATOR"/>
    <property type="match status" value="1"/>
</dbReference>
<dbReference type="Gene3D" id="1.10.10.10">
    <property type="entry name" value="Winged helix-like DNA-binding domain superfamily/Winged helix DNA-binding domain"/>
    <property type="match status" value="1"/>
</dbReference>
<evidence type="ECO:0000256" key="3">
    <source>
        <dbReference type="ARBA" id="ARBA00023163"/>
    </source>
</evidence>
<proteinExistence type="predicted"/>
<keyword evidence="6" id="KW-1185">Reference proteome</keyword>
<name>A0ABV6KJA9_9BACI</name>
<evidence type="ECO:0000313" key="6">
    <source>
        <dbReference type="Proteomes" id="UP001589838"/>
    </source>
</evidence>
<dbReference type="InterPro" id="IPR036388">
    <property type="entry name" value="WH-like_DNA-bd_sf"/>
</dbReference>
<dbReference type="InterPro" id="IPR008920">
    <property type="entry name" value="TF_FadR/GntR_C"/>
</dbReference>